<dbReference type="InterPro" id="IPR051276">
    <property type="entry name" value="Saccharopine_DH-like_oxidrdct"/>
</dbReference>
<evidence type="ECO:0000256" key="2">
    <source>
        <dbReference type="SAM" id="Phobius"/>
    </source>
</evidence>
<comment type="similarity">
    <text evidence="1">Belongs to the saccharopine dehydrogenase family.</text>
</comment>
<feature type="transmembrane region" description="Helical" evidence="2">
    <location>
        <begin position="270"/>
        <end position="298"/>
    </location>
</feature>
<dbReference type="PANTHER" id="PTHR12286">
    <property type="entry name" value="SACCHAROPINE DEHYDROGENASE-LIKE OXIDOREDUCTASE"/>
    <property type="match status" value="1"/>
</dbReference>
<evidence type="ECO:0000256" key="1">
    <source>
        <dbReference type="ARBA" id="ARBA00038048"/>
    </source>
</evidence>
<dbReference type="GO" id="GO:0005739">
    <property type="term" value="C:mitochondrion"/>
    <property type="evidence" value="ECO:0007669"/>
    <property type="project" value="TreeGrafter"/>
</dbReference>
<evidence type="ECO:0000313" key="4">
    <source>
        <dbReference type="EMBL" id="GMS94585.1"/>
    </source>
</evidence>
<dbReference type="Pfam" id="PF03435">
    <property type="entry name" value="Sacchrp_dh_NADP"/>
    <property type="match status" value="1"/>
</dbReference>
<comment type="caution">
    <text evidence="4">The sequence shown here is derived from an EMBL/GenBank/DDBJ whole genome shotgun (WGS) entry which is preliminary data.</text>
</comment>
<feature type="non-terminal residue" evidence="4">
    <location>
        <position position="423"/>
    </location>
</feature>
<dbReference type="GO" id="GO:0009247">
    <property type="term" value="P:glycolipid biosynthetic process"/>
    <property type="evidence" value="ECO:0007669"/>
    <property type="project" value="TreeGrafter"/>
</dbReference>
<evidence type="ECO:0000313" key="5">
    <source>
        <dbReference type="Proteomes" id="UP001432027"/>
    </source>
</evidence>
<gene>
    <name evidence="4" type="ORF">PENTCL1PPCAC_16760</name>
</gene>
<accession>A0AAV5TJQ4</accession>
<reference evidence="4" key="1">
    <citation type="submission" date="2023-10" db="EMBL/GenBank/DDBJ databases">
        <title>Genome assembly of Pristionchus species.</title>
        <authorList>
            <person name="Yoshida K."/>
            <person name="Sommer R.J."/>
        </authorList>
    </citation>
    <scope>NUCLEOTIDE SEQUENCE</scope>
    <source>
        <strain evidence="4">RS0144</strain>
    </source>
</reference>
<proteinExistence type="inferred from homology"/>
<dbReference type="EMBL" id="BTSX01000004">
    <property type="protein sequence ID" value="GMS94585.1"/>
    <property type="molecule type" value="Genomic_DNA"/>
</dbReference>
<dbReference type="InterPro" id="IPR005097">
    <property type="entry name" value="Sacchrp_dh_NADP-bd"/>
</dbReference>
<dbReference type="InterPro" id="IPR036291">
    <property type="entry name" value="NAD(P)-bd_dom_sf"/>
</dbReference>
<dbReference type="GO" id="GO:0005886">
    <property type="term" value="C:plasma membrane"/>
    <property type="evidence" value="ECO:0007669"/>
    <property type="project" value="TreeGrafter"/>
</dbReference>
<name>A0AAV5TJQ4_9BILA</name>
<protein>
    <recommendedName>
        <fullName evidence="3">Saccharopine dehydrogenase NADP binding domain-containing protein</fullName>
    </recommendedName>
</protein>
<dbReference type="Proteomes" id="UP001432027">
    <property type="component" value="Unassembled WGS sequence"/>
</dbReference>
<dbReference type="PANTHER" id="PTHR12286:SF5">
    <property type="entry name" value="SACCHAROPINE DEHYDROGENASE-LIKE OXIDOREDUCTASE"/>
    <property type="match status" value="1"/>
</dbReference>
<dbReference type="Gene3D" id="3.40.50.720">
    <property type="entry name" value="NAD(P)-binding Rossmann-like Domain"/>
    <property type="match status" value="1"/>
</dbReference>
<dbReference type="SUPFAM" id="SSF51735">
    <property type="entry name" value="NAD(P)-binding Rossmann-fold domains"/>
    <property type="match status" value="1"/>
</dbReference>
<keyword evidence="2" id="KW-0812">Transmembrane</keyword>
<feature type="domain" description="Saccharopine dehydrogenase NADP binding" evidence="3">
    <location>
        <begin position="7"/>
        <end position="141"/>
    </location>
</feature>
<keyword evidence="5" id="KW-1185">Reference proteome</keyword>
<keyword evidence="2" id="KW-0472">Membrane</keyword>
<dbReference type="AlphaFoldDB" id="A0AAV5TJQ4"/>
<keyword evidence="2" id="KW-1133">Transmembrane helix</keyword>
<sequence>MSSRYDIVVYGATGFTGTYVVRMLASVSLFKGKTIAVSGRSEKKLRGVLEEIFRDTGNENVRKFPIIVADSSKEESLANMARQAKVIINTVGPYILYGEAVVRAAINNNTSHVDISGDPAFLERMEHKYGKMARDKGVYIVGACGYDSIPCDLGIEFLKRHFDGTLAYAETCWRMNKGTAGYTLNTGTFESLLMGIKSIRDGGEAELHRSVVPDPVPRSKYTPSWRFPLTRFREPSFGAWAMPFPGVDKAIVERSQYYDFHVNGRRTFPIYPYFSIGSFFKSLLFALWLGIVGFFGLFAPTRRFMAAHPEGLSFGMFKKAGPTLEQIRETSFDYFFFGSGWEQGETPDGDRPTRKVTAVCHGPDPGYMCTSACISSAALALLDGREKLPVNGGVFTTACVFRDTHNFEYLRTMGVTFDLLKKE</sequence>
<dbReference type="FunFam" id="3.40.50.720:FF:000178">
    <property type="entry name" value="Saccharopine dehydrogenase-like oxidoreductase"/>
    <property type="match status" value="1"/>
</dbReference>
<organism evidence="4 5">
    <name type="scientific">Pristionchus entomophagus</name>
    <dbReference type="NCBI Taxonomy" id="358040"/>
    <lineage>
        <taxon>Eukaryota</taxon>
        <taxon>Metazoa</taxon>
        <taxon>Ecdysozoa</taxon>
        <taxon>Nematoda</taxon>
        <taxon>Chromadorea</taxon>
        <taxon>Rhabditida</taxon>
        <taxon>Rhabditina</taxon>
        <taxon>Diplogasteromorpha</taxon>
        <taxon>Diplogasteroidea</taxon>
        <taxon>Neodiplogasteridae</taxon>
        <taxon>Pristionchus</taxon>
    </lineage>
</organism>
<dbReference type="GO" id="GO:0005811">
    <property type="term" value="C:lipid droplet"/>
    <property type="evidence" value="ECO:0007669"/>
    <property type="project" value="TreeGrafter"/>
</dbReference>
<evidence type="ECO:0000259" key="3">
    <source>
        <dbReference type="Pfam" id="PF03435"/>
    </source>
</evidence>